<evidence type="ECO:0000313" key="1">
    <source>
        <dbReference type="EMBL" id="KAI5967846.1"/>
    </source>
</evidence>
<organism evidence="1 2">
    <name type="scientific">Candida theae</name>
    <dbReference type="NCBI Taxonomy" id="1198502"/>
    <lineage>
        <taxon>Eukaryota</taxon>
        <taxon>Fungi</taxon>
        <taxon>Dikarya</taxon>
        <taxon>Ascomycota</taxon>
        <taxon>Saccharomycotina</taxon>
        <taxon>Pichiomycetes</taxon>
        <taxon>Debaryomycetaceae</taxon>
        <taxon>Candida/Lodderomyces clade</taxon>
        <taxon>Candida</taxon>
    </lineage>
</organism>
<protein>
    <submittedName>
        <fullName evidence="1">Uncharacterized protein</fullName>
    </submittedName>
</protein>
<reference evidence="1 2" key="1">
    <citation type="journal article" date="2022" name="DNA Res.">
        <title>Genome analysis of five recently described species of the CUG-Ser clade uncovers Candida theae as a new hybrid lineage with pathogenic potential in the Candida parapsilosis species complex.</title>
        <authorList>
            <person name="Mixao V."/>
            <person name="Del Olmo V."/>
            <person name="Hegedusova E."/>
            <person name="Saus E."/>
            <person name="Pryszcz L."/>
            <person name="Cillingova A."/>
            <person name="Nosek J."/>
            <person name="Gabaldon T."/>
        </authorList>
    </citation>
    <scope>NUCLEOTIDE SEQUENCE [LARGE SCALE GENOMIC DNA]</scope>
    <source>
        <strain evidence="1 2">CBS 12239</strain>
    </source>
</reference>
<gene>
    <name evidence="1" type="ORF">KGF57_000274</name>
</gene>
<comment type="caution">
    <text evidence="1">The sequence shown here is derived from an EMBL/GenBank/DDBJ whole genome shotgun (WGS) entry which is preliminary data.</text>
</comment>
<evidence type="ECO:0000313" key="2">
    <source>
        <dbReference type="Proteomes" id="UP001204833"/>
    </source>
</evidence>
<keyword evidence="2" id="KW-1185">Reference proteome</keyword>
<accession>A0AAD5BK10</accession>
<dbReference type="RefSeq" id="XP_051611213.1">
    <property type="nucleotide sequence ID" value="XM_051752082.1"/>
</dbReference>
<dbReference type="GeneID" id="76148334"/>
<name>A0AAD5BK10_9ASCO</name>
<sequence length="201" mass="22391">MNFDQETSSGLSSTARKGRILGSVISQRDVHVADIVDSGQEILIVPVGAVEEEEEKITHEDECDILEVVEIMQEDGNSEATIRITHCGYLNMGLSNMKYAIILLMVLVPIAITQSEVEHIFNRTPEMQEAFNQLKRETCHYNQENKIICTDPLSNVDFECKPELDVQNMDADEALYAAATQYFIGSAFAQNEILKAISSSS</sequence>
<dbReference type="EMBL" id="JAIHNG010000021">
    <property type="protein sequence ID" value="KAI5967846.1"/>
    <property type="molecule type" value="Genomic_DNA"/>
</dbReference>
<proteinExistence type="predicted"/>
<dbReference type="Proteomes" id="UP001204833">
    <property type="component" value="Unassembled WGS sequence"/>
</dbReference>
<dbReference type="AlphaFoldDB" id="A0AAD5BK10"/>